<accession>A0ABP2I4E0</accession>
<keyword evidence="3" id="KW-0805">Transcription regulation</keyword>
<comment type="caution">
    <text evidence="10">The sequence shown here is derived from an EMBL/GenBank/DDBJ whole genome shotgun (WGS) entry which is preliminary data.</text>
</comment>
<reference evidence="10 11" key="1">
    <citation type="journal article" date="2011" name="J. Bacteriol.">
        <title>Draft Genome Sequence of Turicibacter sanguinis PC909, Isolated from Human Feces.</title>
        <authorList>
            <person name="Cuiv P.O."/>
            <person name="Klaassens E.S."/>
            <person name="Durkin A.S."/>
            <person name="Harkins D.M."/>
            <person name="Foster L."/>
            <person name="McCorrison J."/>
            <person name="Torralba M."/>
            <person name="Nelson K.E."/>
            <person name="Morrison M."/>
        </authorList>
    </citation>
    <scope>NUCLEOTIDE SEQUENCE [LARGE SCALE GENOMIC DNA]</scope>
    <source>
        <strain evidence="10 11">PC909</strain>
    </source>
</reference>
<comment type="caution">
    <text evidence="6">Lacks conserved residue(s) required for the propagation of feature annotation.</text>
</comment>
<feature type="DNA-binding region" description="OmpR/PhoB-type" evidence="7">
    <location>
        <begin position="70"/>
        <end position="165"/>
    </location>
</feature>
<name>A0ABP2I4E0_9FIRM</name>
<evidence type="ECO:0000313" key="10">
    <source>
        <dbReference type="EMBL" id="EFF64546.1"/>
    </source>
</evidence>
<keyword evidence="4 7" id="KW-0238">DNA-binding</keyword>
<dbReference type="Proteomes" id="UP000002938">
    <property type="component" value="Unassembled WGS sequence"/>
</dbReference>
<evidence type="ECO:0000259" key="8">
    <source>
        <dbReference type="PROSITE" id="PS50110"/>
    </source>
</evidence>
<keyword evidence="1" id="KW-0597">Phosphoprotein</keyword>
<dbReference type="PANTHER" id="PTHR48111">
    <property type="entry name" value="REGULATOR OF RPOS"/>
    <property type="match status" value="1"/>
</dbReference>
<evidence type="ECO:0000256" key="5">
    <source>
        <dbReference type="ARBA" id="ARBA00023163"/>
    </source>
</evidence>
<dbReference type="SMART" id="SM00862">
    <property type="entry name" value="Trans_reg_C"/>
    <property type="match status" value="1"/>
</dbReference>
<protein>
    <submittedName>
        <fullName evidence="10">Transcriptional regulatory protein, C-terminal domain protein</fullName>
    </submittedName>
</protein>
<keyword evidence="11" id="KW-1185">Reference proteome</keyword>
<proteinExistence type="predicted"/>
<dbReference type="Gene3D" id="3.40.50.2300">
    <property type="match status" value="1"/>
</dbReference>
<dbReference type="InterPro" id="IPR039420">
    <property type="entry name" value="WalR-like"/>
</dbReference>
<dbReference type="InterPro" id="IPR011006">
    <property type="entry name" value="CheY-like_superfamily"/>
</dbReference>
<feature type="domain" description="Response regulatory" evidence="8">
    <location>
        <begin position="1"/>
        <end position="63"/>
    </location>
</feature>
<dbReference type="EMBL" id="ADMN01000036">
    <property type="protein sequence ID" value="EFF64546.1"/>
    <property type="molecule type" value="Genomic_DNA"/>
</dbReference>
<evidence type="ECO:0000256" key="7">
    <source>
        <dbReference type="PROSITE-ProRule" id="PRU01091"/>
    </source>
</evidence>
<keyword evidence="2" id="KW-0902">Two-component regulatory system</keyword>
<evidence type="ECO:0000313" key="11">
    <source>
        <dbReference type="Proteomes" id="UP000002938"/>
    </source>
</evidence>
<evidence type="ECO:0000256" key="6">
    <source>
        <dbReference type="PROSITE-ProRule" id="PRU00169"/>
    </source>
</evidence>
<dbReference type="InterPro" id="IPR016032">
    <property type="entry name" value="Sig_transdc_resp-reg_C-effctor"/>
</dbReference>
<feature type="domain" description="OmpR/PhoB-type" evidence="9">
    <location>
        <begin position="70"/>
        <end position="165"/>
    </location>
</feature>
<dbReference type="PROSITE" id="PS50110">
    <property type="entry name" value="RESPONSE_REGULATORY"/>
    <property type="match status" value="1"/>
</dbReference>
<dbReference type="InterPro" id="IPR001789">
    <property type="entry name" value="Sig_transdc_resp-reg_receiver"/>
</dbReference>
<evidence type="ECO:0000256" key="4">
    <source>
        <dbReference type="ARBA" id="ARBA00023125"/>
    </source>
</evidence>
<dbReference type="Pfam" id="PF00486">
    <property type="entry name" value="Trans_reg_C"/>
    <property type="match status" value="1"/>
</dbReference>
<sequence>MMIPGMDGFKLMEKIRPLNIPVIFLTAKTSTMDKVDGLRLGADDYMVKPFEAIELLARIEAVLRRYGKVHKLLTYKNITVNDEKREVELNGNVVYLTVKEYDLFLTLLKNKNIALSREQLIEKVWGIDYYGETRTVDMHINALRKKLGLQEEIKTVYKIGYRLED</sequence>
<evidence type="ECO:0000259" key="9">
    <source>
        <dbReference type="PROSITE" id="PS51755"/>
    </source>
</evidence>
<dbReference type="InterPro" id="IPR036388">
    <property type="entry name" value="WH-like_DNA-bd_sf"/>
</dbReference>
<evidence type="ECO:0000256" key="1">
    <source>
        <dbReference type="ARBA" id="ARBA00022553"/>
    </source>
</evidence>
<keyword evidence="5" id="KW-0804">Transcription</keyword>
<dbReference type="SUPFAM" id="SSF52172">
    <property type="entry name" value="CheY-like"/>
    <property type="match status" value="1"/>
</dbReference>
<dbReference type="Gene3D" id="1.10.10.10">
    <property type="entry name" value="Winged helix-like DNA-binding domain superfamily/Winged helix DNA-binding domain"/>
    <property type="match status" value="1"/>
</dbReference>
<organism evidence="10 11">
    <name type="scientific">Turicibacter sanguinis PC909</name>
    <dbReference type="NCBI Taxonomy" id="702450"/>
    <lineage>
        <taxon>Bacteria</taxon>
        <taxon>Bacillati</taxon>
        <taxon>Bacillota</taxon>
        <taxon>Erysipelotrichia</taxon>
        <taxon>Erysipelotrichales</taxon>
        <taxon>Turicibacteraceae</taxon>
        <taxon>Turicibacter</taxon>
    </lineage>
</organism>
<evidence type="ECO:0000256" key="3">
    <source>
        <dbReference type="ARBA" id="ARBA00023015"/>
    </source>
</evidence>
<dbReference type="PANTHER" id="PTHR48111:SF40">
    <property type="entry name" value="PHOSPHATE REGULON TRANSCRIPTIONAL REGULATORY PROTEIN PHOB"/>
    <property type="match status" value="1"/>
</dbReference>
<dbReference type="PROSITE" id="PS51755">
    <property type="entry name" value="OMPR_PHOB"/>
    <property type="match status" value="1"/>
</dbReference>
<dbReference type="SUPFAM" id="SSF46894">
    <property type="entry name" value="C-terminal effector domain of the bipartite response regulators"/>
    <property type="match status" value="1"/>
</dbReference>
<dbReference type="Pfam" id="PF00072">
    <property type="entry name" value="Response_reg"/>
    <property type="match status" value="1"/>
</dbReference>
<dbReference type="CDD" id="cd00383">
    <property type="entry name" value="trans_reg_C"/>
    <property type="match status" value="1"/>
</dbReference>
<gene>
    <name evidence="10" type="ORF">CUW_1405</name>
</gene>
<evidence type="ECO:0000256" key="2">
    <source>
        <dbReference type="ARBA" id="ARBA00023012"/>
    </source>
</evidence>
<dbReference type="InterPro" id="IPR001867">
    <property type="entry name" value="OmpR/PhoB-type_DNA-bd"/>
</dbReference>